<evidence type="ECO:0000313" key="3">
    <source>
        <dbReference type="EMBL" id="KAA1053792.1"/>
    </source>
</evidence>
<keyword evidence="2" id="KW-0732">Signal</keyword>
<feature type="chain" id="PRO_5022747675" evidence="2">
    <location>
        <begin position="23"/>
        <end position="203"/>
    </location>
</feature>
<proteinExistence type="predicted"/>
<accession>A0A5B0KMH0</accession>
<name>A0A5B0KMH0_9PROT</name>
<evidence type="ECO:0000256" key="1">
    <source>
        <dbReference type="SAM" id="MobiDB-lite"/>
    </source>
</evidence>
<feature type="signal peptide" evidence="2">
    <location>
        <begin position="1"/>
        <end position="22"/>
    </location>
</feature>
<dbReference type="EMBL" id="VEWN01000013">
    <property type="protein sequence ID" value="KAA1053792.1"/>
    <property type="molecule type" value="Genomic_DNA"/>
</dbReference>
<feature type="region of interest" description="Disordered" evidence="1">
    <location>
        <begin position="139"/>
        <end position="158"/>
    </location>
</feature>
<comment type="caution">
    <text evidence="3">The sequence shown here is derived from an EMBL/GenBank/DDBJ whole genome shotgun (WGS) entry which is preliminary data.</text>
</comment>
<dbReference type="Proteomes" id="UP000325333">
    <property type="component" value="Unassembled WGS sequence"/>
</dbReference>
<sequence length="203" mass="21889">MRTYSRLAVSVALAAALGSAAAARELTKEEKAAISKAIQEQLKDPESIRITWEPLHSDETYCGTVNARNSFGGYVGDAPFIVTLKRIKGRMAPIGLDIGDPRDSVRNNKAIMDACLSEGYSLVLSGTLPSALAQRQKQSRMRAWDGTPSSPSNLTPEQEIEASYDRLQHRLDRSEGVCKTKTGDYVAMAQSACAAQGGRVLGN</sequence>
<organism evidence="3 4">
    <name type="scientific">Azospirillum argentinense</name>
    <dbReference type="NCBI Taxonomy" id="2970906"/>
    <lineage>
        <taxon>Bacteria</taxon>
        <taxon>Pseudomonadati</taxon>
        <taxon>Pseudomonadota</taxon>
        <taxon>Alphaproteobacteria</taxon>
        <taxon>Rhodospirillales</taxon>
        <taxon>Azospirillaceae</taxon>
        <taxon>Azospirillum</taxon>
    </lineage>
</organism>
<evidence type="ECO:0000256" key="2">
    <source>
        <dbReference type="SAM" id="SignalP"/>
    </source>
</evidence>
<feature type="compositionally biased region" description="Polar residues" evidence="1">
    <location>
        <begin position="147"/>
        <end position="156"/>
    </location>
</feature>
<gene>
    <name evidence="3" type="ORF">FH063_002374</name>
</gene>
<dbReference type="AlphaFoldDB" id="A0A5B0KMH0"/>
<evidence type="ECO:0000313" key="4">
    <source>
        <dbReference type="Proteomes" id="UP000325333"/>
    </source>
</evidence>
<protein>
    <submittedName>
        <fullName evidence="3">Uncharacterized protein</fullName>
    </submittedName>
</protein>
<reference evidence="3 4" key="1">
    <citation type="submission" date="2019-07" db="EMBL/GenBank/DDBJ databases">
        <title>Genome sequencing of the stress-tolerant strain Azospirillum brasilense Az19.</title>
        <authorList>
            <person name="Maroniche G.A."/>
            <person name="Garcia J.E."/>
            <person name="Pagnussat L."/>
            <person name="Amenta M."/>
            <person name="Creus C.M."/>
        </authorList>
    </citation>
    <scope>NUCLEOTIDE SEQUENCE [LARGE SCALE GENOMIC DNA]</scope>
    <source>
        <strain evidence="3 4">Az19</strain>
    </source>
</reference>
<dbReference type="RefSeq" id="WP_149650913.1">
    <property type="nucleotide sequence ID" value="NZ_VEWN01000013.1"/>
</dbReference>